<dbReference type="EMBL" id="BAAADV010000001">
    <property type="protein sequence ID" value="GAA0666258.1"/>
    <property type="molecule type" value="Genomic_DNA"/>
</dbReference>
<protein>
    <recommendedName>
        <fullName evidence="2">DUF4397 domain-containing protein</fullName>
    </recommendedName>
</protein>
<feature type="domain" description="DUF4397" evidence="2">
    <location>
        <begin position="49"/>
        <end position="167"/>
    </location>
</feature>
<organism evidence="3 4">
    <name type="scientific">Natronoarchaeum mannanilyticum</name>
    <dbReference type="NCBI Taxonomy" id="926360"/>
    <lineage>
        <taxon>Archaea</taxon>
        <taxon>Methanobacteriati</taxon>
        <taxon>Methanobacteriota</taxon>
        <taxon>Stenosarchaea group</taxon>
        <taxon>Halobacteria</taxon>
        <taxon>Halobacteriales</taxon>
        <taxon>Natronoarchaeaceae</taxon>
    </lineage>
</organism>
<name>A0AAV3T7N1_9EURY</name>
<dbReference type="Pfam" id="PF14344">
    <property type="entry name" value="DUF4397"/>
    <property type="match status" value="1"/>
</dbReference>
<sequence>MTGDTTRRTVLTGMGAAAILGGTGIATAGGDDSESDDENGNGDGGNVASIKGFHASPDAPNVDVYVNDVLVLEDVAFGEVSDYLVLLSGEYDVTVVPTGEDTDAAVIDQSVDVPAGAATAVVVGEAAEDGDQPLELLLLEVDLDELEEDQSRVRVVHASPDAPAVDVVAGDQELVTDLEFGNAEYVEVPADSYTLEIRPADGEEAVAEFDVDLAPNTIYSAYAVGYLEPEDDQPSFDLLLDVDALTPDTEGDDAEDAGEGDDAKDEGDAEDDTEDDEEDAATDDAADDDVDAAADDGNATDGGNVSDDAVGVDGNESAGNGSAMSSGDDC</sequence>
<evidence type="ECO:0000259" key="2">
    <source>
        <dbReference type="Pfam" id="PF14344"/>
    </source>
</evidence>
<dbReference type="InterPro" id="IPR006311">
    <property type="entry name" value="TAT_signal"/>
</dbReference>
<feature type="compositionally biased region" description="Acidic residues" evidence="1">
    <location>
        <begin position="249"/>
        <end position="294"/>
    </location>
</feature>
<feature type="compositionally biased region" description="Acidic residues" evidence="1">
    <location>
        <begin position="31"/>
        <end position="40"/>
    </location>
</feature>
<dbReference type="InterPro" id="IPR025510">
    <property type="entry name" value="DUF4397"/>
</dbReference>
<proteinExistence type="predicted"/>
<gene>
    <name evidence="3" type="ORF">GCM10009020_09330</name>
</gene>
<dbReference type="AlphaFoldDB" id="A0AAV3T7N1"/>
<evidence type="ECO:0000256" key="1">
    <source>
        <dbReference type="SAM" id="MobiDB-lite"/>
    </source>
</evidence>
<feature type="compositionally biased region" description="Polar residues" evidence="1">
    <location>
        <begin position="317"/>
        <end position="330"/>
    </location>
</feature>
<evidence type="ECO:0000313" key="4">
    <source>
        <dbReference type="Proteomes" id="UP001500420"/>
    </source>
</evidence>
<keyword evidence="4" id="KW-1185">Reference proteome</keyword>
<reference evidence="3 4" key="1">
    <citation type="journal article" date="2019" name="Int. J. Syst. Evol. Microbiol.">
        <title>The Global Catalogue of Microorganisms (GCM) 10K type strain sequencing project: providing services to taxonomists for standard genome sequencing and annotation.</title>
        <authorList>
            <consortium name="The Broad Institute Genomics Platform"/>
            <consortium name="The Broad Institute Genome Sequencing Center for Infectious Disease"/>
            <person name="Wu L."/>
            <person name="Ma J."/>
        </authorList>
    </citation>
    <scope>NUCLEOTIDE SEQUENCE [LARGE SCALE GENOMIC DNA]</scope>
    <source>
        <strain evidence="3 4">JCM 16328</strain>
    </source>
</reference>
<comment type="caution">
    <text evidence="3">The sequence shown here is derived from an EMBL/GenBank/DDBJ whole genome shotgun (WGS) entry which is preliminary data.</text>
</comment>
<dbReference type="Proteomes" id="UP001500420">
    <property type="component" value="Unassembled WGS sequence"/>
</dbReference>
<evidence type="ECO:0000313" key="3">
    <source>
        <dbReference type="EMBL" id="GAA0666258.1"/>
    </source>
</evidence>
<feature type="region of interest" description="Disordered" evidence="1">
    <location>
        <begin position="25"/>
        <end position="52"/>
    </location>
</feature>
<accession>A0AAV3T7N1</accession>
<dbReference type="PROSITE" id="PS51318">
    <property type="entry name" value="TAT"/>
    <property type="match status" value="1"/>
</dbReference>
<feature type="region of interest" description="Disordered" evidence="1">
    <location>
        <begin position="246"/>
        <end position="330"/>
    </location>
</feature>
<dbReference type="RefSeq" id="WP_343772725.1">
    <property type="nucleotide sequence ID" value="NZ_BAAADV010000001.1"/>
</dbReference>